<dbReference type="Proteomes" id="UP000735302">
    <property type="component" value="Unassembled WGS sequence"/>
</dbReference>
<accession>A0AAV3ZTZ9</accession>
<reference evidence="2 3" key="1">
    <citation type="journal article" date="2021" name="Elife">
        <title>Chloroplast acquisition without the gene transfer in kleptoplastic sea slugs, Plakobranchus ocellatus.</title>
        <authorList>
            <person name="Maeda T."/>
            <person name="Takahashi S."/>
            <person name="Yoshida T."/>
            <person name="Shimamura S."/>
            <person name="Takaki Y."/>
            <person name="Nagai Y."/>
            <person name="Toyoda A."/>
            <person name="Suzuki Y."/>
            <person name="Arimoto A."/>
            <person name="Ishii H."/>
            <person name="Satoh N."/>
            <person name="Nishiyama T."/>
            <person name="Hasebe M."/>
            <person name="Maruyama T."/>
            <person name="Minagawa J."/>
            <person name="Obokata J."/>
            <person name="Shigenobu S."/>
        </authorList>
    </citation>
    <scope>NUCLEOTIDE SEQUENCE [LARGE SCALE GENOMIC DNA]</scope>
</reference>
<proteinExistence type="predicted"/>
<dbReference type="EMBL" id="BLXT01002832">
    <property type="protein sequence ID" value="GFN98016.1"/>
    <property type="molecule type" value="Genomic_DNA"/>
</dbReference>
<keyword evidence="3" id="KW-1185">Reference proteome</keyword>
<sequence length="254" mass="28559">MSQAGPVTEYPRNKNIAIKDPSAGKGIPEKLTNIVYPDHTTIEEVTDSLQSGVLPPQVVWSTHDRYSRSGLCAPWHGPRILPVDPTTAGTREKNIIEIKDPLTDKDVTEEVINSAYADHKYAEQDPSTKQHDEEIRKLFTRLVYDRLGKPSEDTSGAENLLRSMVQPTPEFWLHPDAHIPNEKIVSCQNPRVSQLGHVTTYPRNKKIIEIKDPSTGKDVTGELINSVRAVHTKEEPAFSFHIMKDIYSCMPPTF</sequence>
<feature type="region of interest" description="Disordered" evidence="1">
    <location>
        <begin position="1"/>
        <end position="22"/>
    </location>
</feature>
<organism evidence="2 3">
    <name type="scientific">Plakobranchus ocellatus</name>
    <dbReference type="NCBI Taxonomy" id="259542"/>
    <lineage>
        <taxon>Eukaryota</taxon>
        <taxon>Metazoa</taxon>
        <taxon>Spiralia</taxon>
        <taxon>Lophotrochozoa</taxon>
        <taxon>Mollusca</taxon>
        <taxon>Gastropoda</taxon>
        <taxon>Heterobranchia</taxon>
        <taxon>Euthyneura</taxon>
        <taxon>Panpulmonata</taxon>
        <taxon>Sacoglossa</taxon>
        <taxon>Placobranchoidea</taxon>
        <taxon>Plakobranchidae</taxon>
        <taxon>Plakobranchus</taxon>
    </lineage>
</organism>
<gene>
    <name evidence="2" type="ORF">PoB_002452200</name>
</gene>
<evidence type="ECO:0000313" key="2">
    <source>
        <dbReference type="EMBL" id="GFN98016.1"/>
    </source>
</evidence>
<dbReference type="AlphaFoldDB" id="A0AAV3ZTZ9"/>
<evidence type="ECO:0000313" key="3">
    <source>
        <dbReference type="Proteomes" id="UP000735302"/>
    </source>
</evidence>
<name>A0AAV3ZTZ9_9GAST</name>
<protein>
    <submittedName>
        <fullName evidence="2">Uncharacterized protein</fullName>
    </submittedName>
</protein>
<evidence type="ECO:0000256" key="1">
    <source>
        <dbReference type="SAM" id="MobiDB-lite"/>
    </source>
</evidence>
<comment type="caution">
    <text evidence="2">The sequence shown here is derived from an EMBL/GenBank/DDBJ whole genome shotgun (WGS) entry which is preliminary data.</text>
</comment>